<dbReference type="WBParaSite" id="TCLT_0000897201-mRNA-1">
    <property type="protein sequence ID" value="TCLT_0000897201-mRNA-1"/>
    <property type="gene ID" value="TCLT_0000897201"/>
</dbReference>
<dbReference type="OMA" id="NESPEYV"/>
<dbReference type="AlphaFoldDB" id="A0A0N5D7D2"/>
<evidence type="ECO:0000313" key="4">
    <source>
        <dbReference type="WBParaSite" id="TCLT_0000897201-mRNA-1"/>
    </source>
</evidence>
<reference evidence="4" key="1">
    <citation type="submission" date="2017-02" db="UniProtKB">
        <authorList>
            <consortium name="WormBaseParasite"/>
        </authorList>
    </citation>
    <scope>IDENTIFICATION</scope>
</reference>
<name>A0A0N5D7D2_THECL</name>
<accession>A0A0N5D7D2</accession>
<reference evidence="2 3" key="2">
    <citation type="submission" date="2018-11" db="EMBL/GenBank/DDBJ databases">
        <authorList>
            <consortium name="Pathogen Informatics"/>
        </authorList>
    </citation>
    <scope>NUCLEOTIDE SEQUENCE [LARGE SCALE GENOMIC DNA]</scope>
</reference>
<proteinExistence type="predicted"/>
<dbReference type="CDD" id="cd19609">
    <property type="entry name" value="NTD_TDP-43"/>
    <property type="match status" value="1"/>
</dbReference>
<evidence type="ECO:0000259" key="1">
    <source>
        <dbReference type="Pfam" id="PF18694"/>
    </source>
</evidence>
<evidence type="ECO:0000313" key="2">
    <source>
        <dbReference type="EMBL" id="VDN06555.1"/>
    </source>
</evidence>
<dbReference type="STRING" id="103827.A0A0N5D7D2"/>
<dbReference type="Proteomes" id="UP000276776">
    <property type="component" value="Unassembled WGS sequence"/>
</dbReference>
<organism evidence="4">
    <name type="scientific">Thelazia callipaeda</name>
    <name type="common">Oriental eyeworm</name>
    <name type="synonym">Parasitic nematode</name>
    <dbReference type="NCBI Taxonomy" id="103827"/>
    <lineage>
        <taxon>Eukaryota</taxon>
        <taxon>Metazoa</taxon>
        <taxon>Ecdysozoa</taxon>
        <taxon>Nematoda</taxon>
        <taxon>Chromadorea</taxon>
        <taxon>Rhabditida</taxon>
        <taxon>Spirurina</taxon>
        <taxon>Spiruromorpha</taxon>
        <taxon>Thelazioidea</taxon>
        <taxon>Thelaziidae</taxon>
        <taxon>Thelazia</taxon>
    </lineage>
</organism>
<protein>
    <submittedName>
        <fullName evidence="4">TDP43_N domain-containing protein</fullName>
    </submittedName>
</protein>
<dbReference type="InterPro" id="IPR041105">
    <property type="entry name" value="TDP-43_N"/>
</dbReference>
<dbReference type="Pfam" id="PF18694">
    <property type="entry name" value="TDP-43_N"/>
    <property type="match status" value="1"/>
</dbReference>
<keyword evidence="3" id="KW-1185">Reference proteome</keyword>
<dbReference type="OrthoDB" id="2020831at2759"/>
<evidence type="ECO:0000313" key="3">
    <source>
        <dbReference type="Proteomes" id="UP000276776"/>
    </source>
</evidence>
<feature type="domain" description="TAR DNA-binding protein 43 N-terminal" evidence="1">
    <location>
        <begin position="16"/>
        <end position="92"/>
    </location>
</feature>
<dbReference type="EMBL" id="UYYF01004708">
    <property type="protein sequence ID" value="VDN06555.1"/>
    <property type="molecule type" value="Genomic_DNA"/>
</dbReference>
<sequence length="106" mass="11844">MASEKPKTDCNESPEYVIVSETEESERLELPLLPDDNSLSLNTLVHAFPGAHGLKYKNSMTGASRALLMDPQGTRFLSPTDGWKNKTFIVIYPHRGSGIYCVARRF</sequence>
<gene>
    <name evidence="2" type="ORF">TCLT_LOCUS8961</name>
</gene>